<dbReference type="InterPro" id="IPR034737">
    <property type="entry name" value="TCTP"/>
</dbReference>
<dbReference type="InterPro" id="IPR018103">
    <property type="entry name" value="Translation_control_tumour_CS"/>
</dbReference>
<dbReference type="PANTHER" id="PTHR11991:SF0">
    <property type="entry name" value="TRANSLATIONALLY-CONTROLLED TUMOR PROTEIN"/>
    <property type="match status" value="1"/>
</dbReference>
<name>A0ABR1KS67_9PEZI</name>
<gene>
    <name evidence="4" type="ORF">IWZ03DRAFT_376656</name>
</gene>
<feature type="domain" description="TCTP" evidence="3">
    <location>
        <begin position="1"/>
        <end position="170"/>
    </location>
</feature>
<dbReference type="Pfam" id="PF00838">
    <property type="entry name" value="TCTP"/>
    <property type="match status" value="1"/>
</dbReference>
<dbReference type="PROSITE" id="PS51797">
    <property type="entry name" value="TCTP_3"/>
    <property type="match status" value="1"/>
</dbReference>
<comment type="similarity">
    <text evidence="2">Belongs to the TCTP family.</text>
</comment>
<dbReference type="PRINTS" id="PR01653">
    <property type="entry name" value="TCTPROTEIN"/>
</dbReference>
<accession>A0ABR1KS67</accession>
<dbReference type="InterPro" id="IPR011057">
    <property type="entry name" value="Mss4-like_sf"/>
</dbReference>
<proteinExistence type="inferred from homology"/>
<dbReference type="PANTHER" id="PTHR11991">
    <property type="entry name" value="TRANSLATIONALLY CONTROLLED TUMOR PROTEIN-RELATED"/>
    <property type="match status" value="1"/>
</dbReference>
<sequence>MIIYKDIITGDELISDSYNLKEIDGVVYEADCQKITIGGDNIDIGANPSAEDGADDNLDENTQTVLDVVHSFRLNETSFDKKSYLSHLKTYMKKVKEALKEKGASDEEVKDFETKASGFAKKVVGNFKDYEFLIGESMDPDGMVILLNYRDDGITPFVTIWKHGLSEMKV</sequence>
<dbReference type="PROSITE" id="PS01002">
    <property type="entry name" value="TCTP_1"/>
    <property type="match status" value="1"/>
</dbReference>
<dbReference type="InterPro" id="IPR011323">
    <property type="entry name" value="Mss4/transl-control_tumour"/>
</dbReference>
<protein>
    <recommendedName>
        <fullName evidence="1">Translationally-controlled tumor protein homolog</fullName>
    </recommendedName>
</protein>
<evidence type="ECO:0000313" key="5">
    <source>
        <dbReference type="Proteomes" id="UP001363622"/>
    </source>
</evidence>
<dbReference type="Gene3D" id="2.170.150.10">
    <property type="entry name" value="Metal Binding Protein, Guanine Nucleotide Exchange Factor, Chain A"/>
    <property type="match status" value="1"/>
</dbReference>
<evidence type="ECO:0000256" key="2">
    <source>
        <dbReference type="PROSITE-ProRule" id="PRU01133"/>
    </source>
</evidence>
<reference evidence="4 5" key="1">
    <citation type="submission" date="2024-04" db="EMBL/GenBank/DDBJ databases">
        <title>Phyllosticta paracitricarpa is synonymous to the EU quarantine fungus P. citricarpa based on phylogenomic analyses.</title>
        <authorList>
            <consortium name="Lawrence Berkeley National Laboratory"/>
            <person name="Van Ingen-Buijs V.A."/>
            <person name="Van Westerhoven A.C."/>
            <person name="Haridas S."/>
            <person name="Skiadas P."/>
            <person name="Martin F."/>
            <person name="Groenewald J.Z."/>
            <person name="Crous P.W."/>
            <person name="Seidl M.F."/>
        </authorList>
    </citation>
    <scope>NUCLEOTIDE SEQUENCE [LARGE SCALE GENOMIC DNA]</scope>
    <source>
        <strain evidence="4 5">CBS 123371</strain>
    </source>
</reference>
<organism evidence="4 5">
    <name type="scientific">Phyllosticta citriasiana</name>
    <dbReference type="NCBI Taxonomy" id="595635"/>
    <lineage>
        <taxon>Eukaryota</taxon>
        <taxon>Fungi</taxon>
        <taxon>Dikarya</taxon>
        <taxon>Ascomycota</taxon>
        <taxon>Pezizomycotina</taxon>
        <taxon>Dothideomycetes</taxon>
        <taxon>Dothideomycetes incertae sedis</taxon>
        <taxon>Botryosphaeriales</taxon>
        <taxon>Phyllostictaceae</taxon>
        <taxon>Phyllosticta</taxon>
    </lineage>
</organism>
<keyword evidence="5" id="KW-1185">Reference proteome</keyword>
<dbReference type="EMBL" id="JBBPHU010000005">
    <property type="protein sequence ID" value="KAK7517636.1"/>
    <property type="molecule type" value="Genomic_DNA"/>
</dbReference>
<evidence type="ECO:0000313" key="4">
    <source>
        <dbReference type="EMBL" id="KAK7517636.1"/>
    </source>
</evidence>
<dbReference type="Proteomes" id="UP001363622">
    <property type="component" value="Unassembled WGS sequence"/>
</dbReference>
<comment type="caution">
    <text evidence="4">The sequence shown here is derived from an EMBL/GenBank/DDBJ whole genome shotgun (WGS) entry which is preliminary data.</text>
</comment>
<evidence type="ECO:0000259" key="3">
    <source>
        <dbReference type="PROSITE" id="PS51797"/>
    </source>
</evidence>
<dbReference type="SUPFAM" id="SSF51316">
    <property type="entry name" value="Mss4-like"/>
    <property type="match status" value="1"/>
</dbReference>
<dbReference type="InterPro" id="IPR018105">
    <property type="entry name" value="Translational_control_tumour_p"/>
</dbReference>
<evidence type="ECO:0000256" key="1">
    <source>
        <dbReference type="ARBA" id="ARBA00014759"/>
    </source>
</evidence>